<sequence>MKLFHDLVERGPNLNTESTEVVRDNPLPNAPQPRVEIHRQTGTDNGNHSEKAAVLPYNSVRPVPSPGGVRQPKTTSRPARLPTRIQPARRAGRPDRYLALLLPYTICVLVFLGSVKVDALLVRDTVIFNEKPGVTFGEPF</sequence>
<dbReference type="EMBL" id="LRGB01026013">
    <property type="protein sequence ID" value="KZR96118.1"/>
    <property type="molecule type" value="Genomic_DNA"/>
</dbReference>
<feature type="transmembrane region" description="Helical" evidence="2">
    <location>
        <begin position="97"/>
        <end position="115"/>
    </location>
</feature>
<dbReference type="Proteomes" id="UP000076858">
    <property type="component" value="Unassembled WGS sequence"/>
</dbReference>
<keyword evidence="4" id="KW-1185">Reference proteome</keyword>
<name>A0A164DU75_9CRUS</name>
<keyword evidence="2" id="KW-1133">Transmembrane helix</keyword>
<protein>
    <submittedName>
        <fullName evidence="3">Uncharacterized protein</fullName>
    </submittedName>
</protein>
<organism evidence="3 4">
    <name type="scientific">Daphnia magna</name>
    <dbReference type="NCBI Taxonomy" id="35525"/>
    <lineage>
        <taxon>Eukaryota</taxon>
        <taxon>Metazoa</taxon>
        <taxon>Ecdysozoa</taxon>
        <taxon>Arthropoda</taxon>
        <taxon>Crustacea</taxon>
        <taxon>Branchiopoda</taxon>
        <taxon>Diplostraca</taxon>
        <taxon>Cladocera</taxon>
        <taxon>Anomopoda</taxon>
        <taxon>Daphniidae</taxon>
        <taxon>Daphnia</taxon>
    </lineage>
</organism>
<keyword evidence="2" id="KW-0812">Transmembrane</keyword>
<feature type="region of interest" description="Disordered" evidence="1">
    <location>
        <begin position="1"/>
        <end position="88"/>
    </location>
</feature>
<comment type="caution">
    <text evidence="3">The sequence shown here is derived from an EMBL/GenBank/DDBJ whole genome shotgun (WGS) entry which is preliminary data.</text>
</comment>
<proteinExistence type="predicted"/>
<evidence type="ECO:0000256" key="1">
    <source>
        <dbReference type="SAM" id="MobiDB-lite"/>
    </source>
</evidence>
<reference evidence="3 4" key="1">
    <citation type="submission" date="2016-03" db="EMBL/GenBank/DDBJ databases">
        <title>EvidentialGene: Evidence-directed Construction of Genes on Genomes.</title>
        <authorList>
            <person name="Gilbert D.G."/>
            <person name="Choi J.-H."/>
            <person name="Mockaitis K."/>
            <person name="Colbourne J."/>
            <person name="Pfrender M."/>
        </authorList>
    </citation>
    <scope>NUCLEOTIDE SEQUENCE [LARGE SCALE GENOMIC DNA]</scope>
    <source>
        <strain evidence="3 4">Xinb3</strain>
        <tissue evidence="3">Complete organism</tissue>
    </source>
</reference>
<dbReference type="AlphaFoldDB" id="A0A164DU75"/>
<feature type="compositionally biased region" description="Basic and acidic residues" evidence="1">
    <location>
        <begin position="35"/>
        <end position="51"/>
    </location>
</feature>
<evidence type="ECO:0000256" key="2">
    <source>
        <dbReference type="SAM" id="Phobius"/>
    </source>
</evidence>
<gene>
    <name evidence="3" type="ORF">APZ42_009722</name>
</gene>
<accession>A0A164DU75</accession>
<evidence type="ECO:0000313" key="3">
    <source>
        <dbReference type="EMBL" id="KZR96118.1"/>
    </source>
</evidence>
<evidence type="ECO:0000313" key="4">
    <source>
        <dbReference type="Proteomes" id="UP000076858"/>
    </source>
</evidence>
<keyword evidence="2" id="KW-0472">Membrane</keyword>